<evidence type="ECO:0000313" key="4">
    <source>
        <dbReference type="Proteomes" id="UP001057134"/>
    </source>
</evidence>
<protein>
    <recommendedName>
        <fullName evidence="2">DUF4340 domain-containing protein</fullName>
    </recommendedName>
</protein>
<dbReference type="InterPro" id="IPR025641">
    <property type="entry name" value="DUF4340"/>
</dbReference>
<dbReference type="RefSeq" id="WP_249860097.1">
    <property type="nucleotide sequence ID" value="NZ_CP027059.1"/>
</dbReference>
<accession>A0ABY4RPC7</accession>
<evidence type="ECO:0000259" key="2">
    <source>
        <dbReference type="Pfam" id="PF14238"/>
    </source>
</evidence>
<gene>
    <name evidence="3" type="ORF">SK3146_03567</name>
</gene>
<dbReference type="Pfam" id="PF14238">
    <property type="entry name" value="DUF4340"/>
    <property type="match status" value="1"/>
</dbReference>
<feature type="compositionally biased region" description="Pro residues" evidence="1">
    <location>
        <begin position="306"/>
        <end position="327"/>
    </location>
</feature>
<feature type="region of interest" description="Disordered" evidence="1">
    <location>
        <begin position="298"/>
        <end position="327"/>
    </location>
</feature>
<name>A0ABY4RPC7_9BACL</name>
<reference evidence="3" key="1">
    <citation type="submission" date="2018-02" db="EMBL/GenBank/DDBJ databases">
        <authorList>
            <person name="Kim S.-K."/>
            <person name="Jung H.-I."/>
            <person name="Lee S.-W."/>
        </authorList>
    </citation>
    <scope>NUCLEOTIDE SEQUENCE</scope>
    <source>
        <strain evidence="3">SK3146</strain>
    </source>
</reference>
<organism evidence="3 4">
    <name type="scientific">Paenibacillus konkukensis</name>
    <dbReference type="NCBI Taxonomy" id="2020716"/>
    <lineage>
        <taxon>Bacteria</taxon>
        <taxon>Bacillati</taxon>
        <taxon>Bacillota</taxon>
        <taxon>Bacilli</taxon>
        <taxon>Bacillales</taxon>
        <taxon>Paenibacillaceae</taxon>
        <taxon>Paenibacillus</taxon>
    </lineage>
</organism>
<proteinExistence type="predicted"/>
<dbReference type="Proteomes" id="UP001057134">
    <property type="component" value="Chromosome"/>
</dbReference>
<sequence length="327" mass="36150">MRRLIPTLILVIICVGGFWYASSQDFFKEKKDTPPPLAKVTKTDVASYTIKSGGTEIELQQKDGKWTMTKPSAIPLNDYTANGWIDSFNLLSKDSTIDAEGKDLAQFGLDKPQQQFTVKLNNGTEQTLSVGNAMLVQGFDYAMFSGSPEVFKLSDSQVKSLALAQMDFMEKSPIKLEYEQVRGVNVEWQGAKYTLTKTDTDKKSYEANWKLGDKEVKGADASPYLDKIQFLSTDQPAKPAGEVKMDAPELRIEVKSADTSGKETTTVYLGKVQQDNVWIAQQDGQWAYSLPVATVQELADKFKEPPQQPEPSPATSPSPSPAAQPQQ</sequence>
<keyword evidence="4" id="KW-1185">Reference proteome</keyword>
<feature type="domain" description="DUF4340" evidence="2">
    <location>
        <begin position="66"/>
        <end position="229"/>
    </location>
</feature>
<evidence type="ECO:0000313" key="3">
    <source>
        <dbReference type="EMBL" id="UQZ84321.1"/>
    </source>
</evidence>
<dbReference type="EMBL" id="CP027059">
    <property type="protein sequence ID" value="UQZ84321.1"/>
    <property type="molecule type" value="Genomic_DNA"/>
</dbReference>
<evidence type="ECO:0000256" key="1">
    <source>
        <dbReference type="SAM" id="MobiDB-lite"/>
    </source>
</evidence>
<reference evidence="3" key="2">
    <citation type="journal article" date="2021" name="J Anim Sci Technol">
        <title>Complete genome sequence of Paenibacillus konkukensis sp. nov. SK3146 as a potential probiotic strain.</title>
        <authorList>
            <person name="Jung H.I."/>
            <person name="Park S."/>
            <person name="Niu K.M."/>
            <person name="Lee S.W."/>
            <person name="Kothari D."/>
            <person name="Yi K.J."/>
            <person name="Kim S.K."/>
        </authorList>
    </citation>
    <scope>NUCLEOTIDE SEQUENCE</scope>
    <source>
        <strain evidence="3">SK3146</strain>
    </source>
</reference>